<dbReference type="GO" id="GO:0016423">
    <property type="term" value="F:tRNA (guanine) methyltransferase activity"/>
    <property type="evidence" value="ECO:0007669"/>
    <property type="project" value="TreeGrafter"/>
</dbReference>
<feature type="domain" description="Ribosomal RNA large subunit methyltransferase K/L-like methyltransferase" evidence="3">
    <location>
        <begin position="183"/>
        <end position="343"/>
    </location>
</feature>
<comment type="caution">
    <text evidence="4">The sequence shown here is derived from an EMBL/GenBank/DDBJ whole genome shotgun (WGS) entry which is preliminary data.</text>
</comment>
<accession>A0A1F6P238</accession>
<keyword evidence="1" id="KW-0489">Methyltransferase</keyword>
<dbReference type="GO" id="GO:0030488">
    <property type="term" value="P:tRNA methylation"/>
    <property type="evidence" value="ECO:0007669"/>
    <property type="project" value="TreeGrafter"/>
</dbReference>
<dbReference type="Pfam" id="PF01170">
    <property type="entry name" value="UPF0020"/>
    <property type="match status" value="1"/>
</dbReference>
<dbReference type="AlphaFoldDB" id="A0A1F6P238"/>
<dbReference type="EMBL" id="MFRC01000001">
    <property type="protein sequence ID" value="OGH90236.1"/>
    <property type="molecule type" value="Genomic_DNA"/>
</dbReference>
<name>A0A1F6P238_9BACT</name>
<dbReference type="InterPro" id="IPR000241">
    <property type="entry name" value="RlmKL-like_Mtase"/>
</dbReference>
<evidence type="ECO:0000313" key="5">
    <source>
        <dbReference type="Proteomes" id="UP000178490"/>
    </source>
</evidence>
<dbReference type="SUPFAM" id="SSF53335">
    <property type="entry name" value="S-adenosyl-L-methionine-dependent methyltransferases"/>
    <property type="match status" value="1"/>
</dbReference>
<organism evidence="4 5">
    <name type="scientific">Candidatus Magasanikbacteria bacterium RIFOXYD2_FULL_36_9</name>
    <dbReference type="NCBI Taxonomy" id="1798707"/>
    <lineage>
        <taxon>Bacteria</taxon>
        <taxon>Candidatus Magasanikiibacteriota</taxon>
    </lineage>
</organism>
<dbReference type="Proteomes" id="UP000178490">
    <property type="component" value="Unassembled WGS sequence"/>
</dbReference>
<dbReference type="InterPro" id="IPR029063">
    <property type="entry name" value="SAM-dependent_MTases_sf"/>
</dbReference>
<proteinExistence type="predicted"/>
<dbReference type="PRINTS" id="PR00508">
    <property type="entry name" value="S21N4MTFRASE"/>
</dbReference>
<dbReference type="CDD" id="cd02440">
    <property type="entry name" value="AdoMet_MTases"/>
    <property type="match status" value="1"/>
</dbReference>
<evidence type="ECO:0000259" key="3">
    <source>
        <dbReference type="Pfam" id="PF01170"/>
    </source>
</evidence>
<protein>
    <recommendedName>
        <fullName evidence="3">Ribosomal RNA large subunit methyltransferase K/L-like methyltransferase domain-containing protein</fullName>
    </recommendedName>
</protein>
<dbReference type="InterPro" id="IPR001091">
    <property type="entry name" value="RM_Methyltransferase"/>
</dbReference>
<reference evidence="4 5" key="1">
    <citation type="journal article" date="2016" name="Nat. Commun.">
        <title>Thousands of microbial genomes shed light on interconnected biogeochemical processes in an aquifer system.</title>
        <authorList>
            <person name="Anantharaman K."/>
            <person name="Brown C.T."/>
            <person name="Hug L.A."/>
            <person name="Sharon I."/>
            <person name="Castelle C.J."/>
            <person name="Probst A.J."/>
            <person name="Thomas B.C."/>
            <person name="Singh A."/>
            <person name="Wilkins M.J."/>
            <person name="Karaoz U."/>
            <person name="Brodie E.L."/>
            <person name="Williams K.H."/>
            <person name="Hubbard S.S."/>
            <person name="Banfield J.F."/>
        </authorList>
    </citation>
    <scope>NUCLEOTIDE SEQUENCE [LARGE SCALE GENOMIC DNA]</scope>
</reference>
<evidence type="ECO:0000313" key="4">
    <source>
        <dbReference type="EMBL" id="OGH90236.1"/>
    </source>
</evidence>
<evidence type="ECO:0000256" key="1">
    <source>
        <dbReference type="ARBA" id="ARBA00022603"/>
    </source>
</evidence>
<dbReference type="Gene3D" id="3.40.50.150">
    <property type="entry name" value="Vaccinia Virus protein VP39"/>
    <property type="match status" value="1"/>
</dbReference>
<dbReference type="GO" id="GO:0008170">
    <property type="term" value="F:N-methyltransferase activity"/>
    <property type="evidence" value="ECO:0007669"/>
    <property type="project" value="InterPro"/>
</dbReference>
<dbReference type="PANTHER" id="PTHR14911:SF13">
    <property type="entry name" value="TRNA (GUANINE(6)-N2)-METHYLTRANSFERASE THUMP3"/>
    <property type="match status" value="1"/>
</dbReference>
<gene>
    <name evidence="4" type="ORF">A2537_00770</name>
</gene>
<keyword evidence="2" id="KW-0808">Transferase</keyword>
<sequence length="389" mass="44226">MSKVLAQPLQKSNRNNLLFILGRETILSLAEIKAFFLSSNLDFEIVYHKENKLIVSIEKILDIPEIMRSLGGTIKICEVANQTSTHKDELAKYLDKYIPTGKIEFSINGFNALGIETKKVLKLMGRSARYIEAKNTATVIYNNLIKGGADIEICNNQVFITKAIQPIEDFSKRDFGRPGRDDESGMLPPKLAMMMLNLATQKKDKIVLDPFCGSGTIITEAILMGYKNIIGADVSPKAIADTSTNIKWLENMFNIDTRDLKIDIFISDIFDIAKKINNESVDAVVAEPYLGKPLRGSESRSTIESQATELKMLYTNSFAKFKKILKPNGIVVFIIPRFRHNEDWIRIDCENEILKHGFVNDSLLPEQKYLLYWRPGQHVGREIWRFRKV</sequence>
<dbReference type="GO" id="GO:0003677">
    <property type="term" value="F:DNA binding"/>
    <property type="evidence" value="ECO:0007669"/>
    <property type="project" value="InterPro"/>
</dbReference>
<evidence type="ECO:0000256" key="2">
    <source>
        <dbReference type="ARBA" id="ARBA00022679"/>
    </source>
</evidence>
<dbReference type="PANTHER" id="PTHR14911">
    <property type="entry name" value="THUMP DOMAIN-CONTAINING"/>
    <property type="match status" value="1"/>
</dbReference>